<evidence type="ECO:0000313" key="3">
    <source>
        <dbReference type="EMBL" id="QBN19371.1"/>
    </source>
</evidence>
<evidence type="ECO:0008006" key="5">
    <source>
        <dbReference type="Google" id="ProtNLM"/>
    </source>
</evidence>
<proteinExistence type="predicted"/>
<dbReference type="OrthoDB" id="9763354at2"/>
<evidence type="ECO:0000313" key="4">
    <source>
        <dbReference type="Proteomes" id="UP000291124"/>
    </source>
</evidence>
<evidence type="ECO:0000256" key="2">
    <source>
        <dbReference type="SAM" id="SignalP"/>
    </source>
</evidence>
<dbReference type="PROSITE" id="PS50005">
    <property type="entry name" value="TPR"/>
    <property type="match status" value="2"/>
</dbReference>
<gene>
    <name evidence="3" type="ORF">E1750_11380</name>
</gene>
<dbReference type="Gene3D" id="1.25.40.10">
    <property type="entry name" value="Tetratricopeptide repeat domain"/>
    <property type="match status" value="3"/>
</dbReference>
<protein>
    <recommendedName>
        <fullName evidence="5">Tetratricopeptide repeat protein</fullName>
    </recommendedName>
</protein>
<dbReference type="PANTHER" id="PTHR12558">
    <property type="entry name" value="CELL DIVISION CYCLE 16,23,27"/>
    <property type="match status" value="1"/>
</dbReference>
<dbReference type="Pfam" id="PF13432">
    <property type="entry name" value="TPR_16"/>
    <property type="match status" value="1"/>
</dbReference>
<evidence type="ECO:0000256" key="1">
    <source>
        <dbReference type="PROSITE-ProRule" id="PRU00339"/>
    </source>
</evidence>
<keyword evidence="4" id="KW-1185">Reference proteome</keyword>
<feature type="repeat" description="TPR" evidence="1">
    <location>
        <begin position="502"/>
        <end position="535"/>
    </location>
</feature>
<feature type="chain" id="PRO_5020797038" description="Tetratricopeptide repeat protein" evidence="2">
    <location>
        <begin position="19"/>
        <end position="592"/>
    </location>
</feature>
<dbReference type="KEGG" id="fnk:E1750_11380"/>
<dbReference type="AlphaFoldDB" id="A0A4P6Y8X1"/>
<dbReference type="EMBL" id="CP037933">
    <property type="protein sequence ID" value="QBN19371.1"/>
    <property type="molecule type" value="Genomic_DNA"/>
</dbReference>
<dbReference type="InterPro" id="IPR011990">
    <property type="entry name" value="TPR-like_helical_dom_sf"/>
</dbReference>
<keyword evidence="2" id="KW-0732">Signal</keyword>
<dbReference type="SMART" id="SM00028">
    <property type="entry name" value="TPR"/>
    <property type="match status" value="5"/>
</dbReference>
<dbReference type="Proteomes" id="UP000291124">
    <property type="component" value="Chromosome"/>
</dbReference>
<keyword evidence="1" id="KW-0802">TPR repeat</keyword>
<dbReference type="RefSeq" id="WP_133276889.1">
    <property type="nucleotide sequence ID" value="NZ_CP037933.1"/>
</dbReference>
<dbReference type="PANTHER" id="PTHR12558:SF13">
    <property type="entry name" value="CELL DIVISION CYCLE PROTEIN 27 HOMOLOG"/>
    <property type="match status" value="1"/>
</dbReference>
<reference evidence="4" key="1">
    <citation type="submission" date="2019-03" db="EMBL/GenBank/DDBJ databases">
        <title>Flavobacterium sp.</title>
        <authorList>
            <person name="Kim H."/>
        </authorList>
    </citation>
    <scope>NUCLEOTIDE SEQUENCE [LARGE SCALE GENOMIC DNA]</scope>
    <source>
        <strain evidence="4">GS13</strain>
    </source>
</reference>
<sequence length="592" mass="68763">MKKLFLHIALFFSLVCFSQNEQLAQYYYDKGDFEKAKISFEELLKTQPSNYQYFQKTIDCYQQLQQFDIAEKAIRERLNTYKQGSLLVELGYNFQLQKNEASAKKYYDEAIDRIKKNPNEVYGIANSFEKKVLLDYALKSYQTAIATEPKYNFNYQMALLYGQLGNTEMMILTFLDEAYANPQNSVIIQNQLARFMTEEGDETFNETLRKALITRAQKNQDVFWNEYLSWFYVQQKEFGKAFIQEKAVYRRNPESLSSIINLAQLAIEEDDAEAANEILVFVLENTKDLELLIQAHSYLMEMKIDKAQEKDFAAINTELTALLTQYEISPISLSLQLIQAHFLAFNLKKSEQGKAIIKKALELQLNDYEAAKAKMELADILLYEEKFNQALIYYSQIEENLKNDAVAHEASLKAAKTSYFQGDFVWASKQFKELKSASTQLIANDALEYFLLISDNTVADSTQTALKQFAKGDYLLYQNRNKEATDQFQAILKSFKGSEIEAVTFLRLGKIYEKQGEYNLALSQYQNIIAQHSDGIYIDEALYFSAEIENTKLQQPEKAKPLYEKIIFNHQDSIYFVEARKKYRQLRGDKNL</sequence>
<organism evidence="3 4">
    <name type="scientific">Flavobacterium nackdongense</name>
    <dbReference type="NCBI Taxonomy" id="2547394"/>
    <lineage>
        <taxon>Bacteria</taxon>
        <taxon>Pseudomonadati</taxon>
        <taxon>Bacteroidota</taxon>
        <taxon>Flavobacteriia</taxon>
        <taxon>Flavobacteriales</taxon>
        <taxon>Flavobacteriaceae</taxon>
        <taxon>Flavobacterium</taxon>
    </lineage>
</organism>
<dbReference type="InterPro" id="IPR019734">
    <property type="entry name" value="TPR_rpt"/>
</dbReference>
<dbReference type="SUPFAM" id="SSF48452">
    <property type="entry name" value="TPR-like"/>
    <property type="match status" value="2"/>
</dbReference>
<accession>A0A4P6Y8X1</accession>
<name>A0A4P6Y8X1_9FLAO</name>
<dbReference type="Pfam" id="PF13181">
    <property type="entry name" value="TPR_8"/>
    <property type="match status" value="1"/>
</dbReference>
<feature type="repeat" description="TPR" evidence="1">
    <location>
        <begin position="17"/>
        <end position="50"/>
    </location>
</feature>
<feature type="signal peptide" evidence="2">
    <location>
        <begin position="1"/>
        <end position="18"/>
    </location>
</feature>